<sequence>MEDLTALEKARLESAAYRHWLGVMMVLQASGKVFTPAVMKDHLSQLEIKNHPNLAMIHQVSVEITERTFAYIETQDIDQLWLDQ</sequence>
<name>A0AA44J1X3_9HYPH</name>
<proteinExistence type="predicted"/>
<reference evidence="1" key="1">
    <citation type="submission" date="2019-07" db="EMBL/GenBank/DDBJ databases">
        <title>FDA dAtabase for Regulatory Grade micrObial Sequences (FDA-ARGOS): Supporting development and validation of Infectious Disease Dx tests.</title>
        <authorList>
            <person name="Bachman M."/>
            <person name="Young C."/>
            <person name="Tallon L."/>
            <person name="Sadzewicz L."/>
            <person name="Vavikolanu K."/>
            <person name="Mehta A."/>
            <person name="Aluvathingal J."/>
            <person name="Nadendla S."/>
            <person name="Nandy P."/>
            <person name="Geyer C."/>
            <person name="Yan Y."/>
            <person name="Sichtig H."/>
        </authorList>
    </citation>
    <scope>NUCLEOTIDE SEQUENCE</scope>
    <source>
        <strain evidence="1">FDAARGOS_618</strain>
    </source>
</reference>
<comment type="caution">
    <text evidence="1">The sequence shown here is derived from an EMBL/GenBank/DDBJ whole genome shotgun (WGS) entry which is preliminary data.</text>
</comment>
<gene>
    <name evidence="1" type="ORF">FOB26_28440</name>
</gene>
<organism evidence="1 2">
    <name type="scientific">Agrobacterium pusense</name>
    <dbReference type="NCBI Taxonomy" id="648995"/>
    <lineage>
        <taxon>Bacteria</taxon>
        <taxon>Pseudomonadati</taxon>
        <taxon>Pseudomonadota</taxon>
        <taxon>Alphaproteobacteria</taxon>
        <taxon>Hyphomicrobiales</taxon>
        <taxon>Rhizobiaceae</taxon>
        <taxon>Rhizobium/Agrobacterium group</taxon>
        <taxon>Agrobacterium</taxon>
    </lineage>
</organism>
<dbReference type="Proteomes" id="UP001155820">
    <property type="component" value="Unassembled WGS sequence"/>
</dbReference>
<dbReference type="AlphaFoldDB" id="A0AA44J1X3"/>
<protein>
    <submittedName>
        <fullName evidence="1">Uncharacterized protein</fullName>
    </submittedName>
</protein>
<dbReference type="EMBL" id="JABRWM010000006">
    <property type="protein sequence ID" value="NRF22987.1"/>
    <property type="molecule type" value="Genomic_DNA"/>
</dbReference>
<evidence type="ECO:0000313" key="1">
    <source>
        <dbReference type="EMBL" id="NRF22987.1"/>
    </source>
</evidence>
<dbReference type="RefSeq" id="WP_172874235.1">
    <property type="nucleotide sequence ID" value="NZ_JABRWL010000006.1"/>
</dbReference>
<keyword evidence="2" id="KW-1185">Reference proteome</keyword>
<evidence type="ECO:0000313" key="2">
    <source>
        <dbReference type="Proteomes" id="UP001155820"/>
    </source>
</evidence>
<accession>A0AA44J1X3</accession>